<evidence type="ECO:0000256" key="2">
    <source>
        <dbReference type="ARBA" id="ARBA00022840"/>
    </source>
</evidence>
<dbReference type="InterPro" id="IPR003959">
    <property type="entry name" value="ATPase_AAA_core"/>
</dbReference>
<dbReference type="PANTHER" id="PTHR23074">
    <property type="entry name" value="AAA DOMAIN-CONTAINING"/>
    <property type="match status" value="1"/>
</dbReference>
<dbReference type="SUPFAM" id="SSF52540">
    <property type="entry name" value="P-loop containing nucleoside triphosphate hydrolases"/>
    <property type="match status" value="1"/>
</dbReference>
<dbReference type="InterPro" id="IPR003593">
    <property type="entry name" value="AAA+_ATPase"/>
</dbReference>
<dbReference type="Pfam" id="PF00004">
    <property type="entry name" value="AAA"/>
    <property type="match status" value="1"/>
</dbReference>
<organism evidence="6 7">
    <name type="scientific">Cymbomonas tetramitiformis</name>
    <dbReference type="NCBI Taxonomy" id="36881"/>
    <lineage>
        <taxon>Eukaryota</taxon>
        <taxon>Viridiplantae</taxon>
        <taxon>Chlorophyta</taxon>
        <taxon>Pyramimonadophyceae</taxon>
        <taxon>Pyramimonadales</taxon>
        <taxon>Pyramimonadaceae</taxon>
        <taxon>Cymbomonas</taxon>
    </lineage>
</organism>
<feature type="region of interest" description="Disordered" evidence="4">
    <location>
        <begin position="212"/>
        <end position="347"/>
    </location>
</feature>
<protein>
    <recommendedName>
        <fullName evidence="5">AAA+ ATPase domain-containing protein</fullName>
    </recommendedName>
</protein>
<reference evidence="6 7" key="1">
    <citation type="journal article" date="2015" name="Genome Biol. Evol.">
        <title>Comparative Genomics of a Bacterivorous Green Alga Reveals Evolutionary Causalities and Consequences of Phago-Mixotrophic Mode of Nutrition.</title>
        <authorList>
            <person name="Burns J.A."/>
            <person name="Paasch A."/>
            <person name="Narechania A."/>
            <person name="Kim E."/>
        </authorList>
    </citation>
    <scope>NUCLEOTIDE SEQUENCE [LARGE SCALE GENOMIC DNA]</scope>
    <source>
        <strain evidence="6 7">PLY_AMNH</strain>
    </source>
</reference>
<dbReference type="FunFam" id="1.10.8.60:FF:000022">
    <property type="entry name" value="Fidgetin like 1"/>
    <property type="match status" value="1"/>
</dbReference>
<dbReference type="Gene3D" id="1.10.8.60">
    <property type="match status" value="1"/>
</dbReference>
<comment type="caution">
    <text evidence="6">The sequence shown here is derived from an EMBL/GenBank/DDBJ whole genome shotgun (WGS) entry which is preliminary data.</text>
</comment>
<dbReference type="Pfam" id="PF17862">
    <property type="entry name" value="AAA_lid_3"/>
    <property type="match status" value="1"/>
</dbReference>
<dbReference type="PROSITE" id="PS00674">
    <property type="entry name" value="AAA"/>
    <property type="match status" value="1"/>
</dbReference>
<dbReference type="InterPro" id="IPR041569">
    <property type="entry name" value="AAA_lid_3"/>
</dbReference>
<evidence type="ECO:0000259" key="5">
    <source>
        <dbReference type="SMART" id="SM00382"/>
    </source>
</evidence>
<keyword evidence="7" id="KW-1185">Reference proteome</keyword>
<evidence type="ECO:0000313" key="7">
    <source>
        <dbReference type="Proteomes" id="UP001190700"/>
    </source>
</evidence>
<dbReference type="Gene3D" id="3.40.50.300">
    <property type="entry name" value="P-loop containing nucleotide triphosphate hydrolases"/>
    <property type="match status" value="1"/>
</dbReference>
<dbReference type="FunFam" id="3.40.50.300:FF:000093">
    <property type="entry name" value="Fidgetin-like 1"/>
    <property type="match status" value="1"/>
</dbReference>
<proteinExistence type="inferred from homology"/>
<keyword evidence="2 3" id="KW-0067">ATP-binding</keyword>
<dbReference type="Pfam" id="PF09336">
    <property type="entry name" value="Vps4_C"/>
    <property type="match status" value="1"/>
</dbReference>
<dbReference type="EMBL" id="LGRX02000806">
    <property type="protein sequence ID" value="KAK3287545.1"/>
    <property type="molecule type" value="Genomic_DNA"/>
</dbReference>
<dbReference type="Proteomes" id="UP001190700">
    <property type="component" value="Unassembled WGS sequence"/>
</dbReference>
<evidence type="ECO:0000313" key="6">
    <source>
        <dbReference type="EMBL" id="KAK3287545.1"/>
    </source>
</evidence>
<gene>
    <name evidence="6" type="ORF">CYMTET_4951</name>
</gene>
<sequence>MAALVDVTNVAPNLEQDGQVGPWTSSKLQALNRRDLQAIAKEHGLRANQKSARLVEEILAAGTKDEEDVNMSCTALDVKPAVQMIPTAEDVEGPDQVPNLKSGKAVAFDVPLKPQTSECQPDVATAGVVPNTSSRFQRSFSSHSVLQSVPAIVDGNTSPTNPRAARVQGLEREMIPMKRSASVALPNTNTPVASPLRNSAVASRSLSGARRSEVFSPTVPRGPMLSTARRAQERGVALAPSTSAEGVWDATPFSQPPFSHHHRDRTTTGVPHGDSPCTPRGRGAPVFRRASAGGVGVETTTPSRLGPSGKATPSRRDRGGEPSTPGRSTPGRVGGERGTASGECGEANPIRELVEAEILDHSPQVSWEDIAGLQPVKGLLQEIVVLPSLRPDIFCGLRAPPRGVLLFGPPGTGKTMVAKALATETGSTFFSISASSLTSKYMGQGEKIVRELFQLARERQPSIIFLDEIDSVLCSRSSNEHEASRRLKTEFLVQFDGVASGTDDRVLVVGATNLPQELDEALRRRLVRRIYIPLPEESTRYQLVERLLTKQGSHMSEQDLNKVVEFTNGYSCSDLNSLCKDAAMCPVREVPAALLATMPVDQLRPIQLNDFMKACANVRPSVSHDNLKMYQDWNAMFGSALA</sequence>
<dbReference type="InterPro" id="IPR050304">
    <property type="entry name" value="MT-severing_AAA_ATPase"/>
</dbReference>
<evidence type="ECO:0000256" key="1">
    <source>
        <dbReference type="ARBA" id="ARBA00022741"/>
    </source>
</evidence>
<evidence type="ECO:0000256" key="3">
    <source>
        <dbReference type="RuleBase" id="RU003651"/>
    </source>
</evidence>
<dbReference type="InterPro" id="IPR027417">
    <property type="entry name" value="P-loop_NTPase"/>
</dbReference>
<dbReference type="PANTHER" id="PTHR23074:SF83">
    <property type="entry name" value="VACUOLAR PROTEIN SORTING-ASSOCIATED PROTEIN 4A"/>
    <property type="match status" value="1"/>
</dbReference>
<keyword evidence="1 3" id="KW-0547">Nucleotide-binding</keyword>
<dbReference type="AlphaFoldDB" id="A0AAE0H064"/>
<dbReference type="SMART" id="SM00382">
    <property type="entry name" value="AAA"/>
    <property type="match status" value="1"/>
</dbReference>
<dbReference type="InterPro" id="IPR015415">
    <property type="entry name" value="Spast_Vps4_C"/>
</dbReference>
<accession>A0AAE0H064</accession>
<dbReference type="InterPro" id="IPR003960">
    <property type="entry name" value="ATPase_AAA_CS"/>
</dbReference>
<name>A0AAE0H064_9CHLO</name>
<evidence type="ECO:0000256" key="4">
    <source>
        <dbReference type="SAM" id="MobiDB-lite"/>
    </source>
</evidence>
<comment type="similarity">
    <text evidence="3">Belongs to the AAA ATPase family.</text>
</comment>
<dbReference type="GO" id="GO:0016887">
    <property type="term" value="F:ATP hydrolysis activity"/>
    <property type="evidence" value="ECO:0007669"/>
    <property type="project" value="InterPro"/>
</dbReference>
<dbReference type="GO" id="GO:0005524">
    <property type="term" value="F:ATP binding"/>
    <property type="evidence" value="ECO:0007669"/>
    <property type="project" value="UniProtKB-KW"/>
</dbReference>
<feature type="domain" description="AAA+ ATPase" evidence="5">
    <location>
        <begin position="400"/>
        <end position="536"/>
    </location>
</feature>